<dbReference type="AlphaFoldDB" id="A0A512RQ81"/>
<dbReference type="GO" id="GO:0016989">
    <property type="term" value="F:sigma factor antagonist activity"/>
    <property type="evidence" value="ECO:0007669"/>
    <property type="project" value="TreeGrafter"/>
</dbReference>
<dbReference type="Gene3D" id="2.60.120.1440">
    <property type="match status" value="1"/>
</dbReference>
<dbReference type="Proteomes" id="UP000321436">
    <property type="component" value="Unassembled WGS sequence"/>
</dbReference>
<dbReference type="InterPro" id="IPR012373">
    <property type="entry name" value="Ferrdict_sens_TM"/>
</dbReference>
<dbReference type="Pfam" id="PF16344">
    <property type="entry name" value="FecR_C"/>
    <property type="match status" value="1"/>
</dbReference>
<dbReference type="InterPro" id="IPR032508">
    <property type="entry name" value="FecR_C"/>
</dbReference>
<name>A0A512RQ81_9BACT</name>
<evidence type="ECO:0000313" key="4">
    <source>
        <dbReference type="Proteomes" id="UP000321436"/>
    </source>
</evidence>
<dbReference type="PANTHER" id="PTHR30273:SF2">
    <property type="entry name" value="PROTEIN FECR"/>
    <property type="match status" value="1"/>
</dbReference>
<evidence type="ECO:0000259" key="1">
    <source>
        <dbReference type="Pfam" id="PF04773"/>
    </source>
</evidence>
<accession>A0A512RQ81</accession>
<protein>
    <submittedName>
        <fullName evidence="3">Iron dicitrate transporter FecR</fullName>
    </submittedName>
</protein>
<dbReference type="Gene3D" id="3.55.50.30">
    <property type="match status" value="1"/>
</dbReference>
<proteinExistence type="predicted"/>
<dbReference type="Pfam" id="PF04773">
    <property type="entry name" value="FecR"/>
    <property type="match status" value="1"/>
</dbReference>
<organism evidence="3 4">
    <name type="scientific">Chitinophaga cymbidii</name>
    <dbReference type="NCBI Taxonomy" id="1096750"/>
    <lineage>
        <taxon>Bacteria</taxon>
        <taxon>Pseudomonadati</taxon>
        <taxon>Bacteroidota</taxon>
        <taxon>Chitinophagia</taxon>
        <taxon>Chitinophagales</taxon>
        <taxon>Chitinophagaceae</taxon>
        <taxon>Chitinophaga</taxon>
    </lineage>
</organism>
<dbReference type="OrthoDB" id="641696at2"/>
<reference evidence="3 4" key="1">
    <citation type="submission" date="2019-07" db="EMBL/GenBank/DDBJ databases">
        <title>Whole genome shotgun sequence of Chitinophaga cymbidii NBRC 109752.</title>
        <authorList>
            <person name="Hosoyama A."/>
            <person name="Uohara A."/>
            <person name="Ohji S."/>
            <person name="Ichikawa N."/>
        </authorList>
    </citation>
    <scope>NUCLEOTIDE SEQUENCE [LARGE SCALE GENOMIC DNA]</scope>
    <source>
        <strain evidence="3 4">NBRC 109752</strain>
    </source>
</reference>
<keyword evidence="4" id="KW-1185">Reference proteome</keyword>
<evidence type="ECO:0000259" key="2">
    <source>
        <dbReference type="Pfam" id="PF16344"/>
    </source>
</evidence>
<feature type="domain" description="FecR protein" evidence="1">
    <location>
        <begin position="191"/>
        <end position="286"/>
    </location>
</feature>
<dbReference type="InterPro" id="IPR006860">
    <property type="entry name" value="FecR"/>
</dbReference>
<feature type="domain" description="Protein FecR C-terminal" evidence="2">
    <location>
        <begin position="333"/>
        <end position="399"/>
    </location>
</feature>
<dbReference type="EMBL" id="BKAU01000005">
    <property type="protein sequence ID" value="GEP97837.1"/>
    <property type="molecule type" value="Genomic_DNA"/>
</dbReference>
<gene>
    <name evidence="3" type="ORF">CCY01nite_40970</name>
</gene>
<comment type="caution">
    <text evidence="3">The sequence shown here is derived from an EMBL/GenBank/DDBJ whole genome shotgun (WGS) entry which is preliminary data.</text>
</comment>
<evidence type="ECO:0000313" key="3">
    <source>
        <dbReference type="EMBL" id="GEP97837.1"/>
    </source>
</evidence>
<dbReference type="RefSeq" id="WP_146865808.1">
    <property type="nucleotide sequence ID" value="NZ_BKAU01000005.1"/>
</dbReference>
<dbReference type="PANTHER" id="PTHR30273">
    <property type="entry name" value="PERIPLASMIC SIGNAL SENSOR AND SIGMA FACTOR ACTIVATOR FECR-RELATED"/>
    <property type="match status" value="1"/>
</dbReference>
<sequence length="402" mass="44106">MGMIENNDQIIRLIGKHLGNNLDEAEQRILDEWLNASADNRKLFGELTDPQLVIGELRRFYAFDANRISKKIEAAIPAFAAPAPAPVHRLHFLRRWGWAAAVLFLGAGAWYLASQTSQKESQPSHVAVMPAEIPPGREGAILTLSDGRKVSLDSLANGVIAQQHGTKVMLSNGQLAYTDAGAKASTLAYNTMTTPRGRQFRVLLPDGTRAWLNAASSIRYPLAFTGKTREVEITGEVYFEVSADASKPFLVNAADQATISVLGTSFNINAYDNEKDIVATLLSGGIKVAPAAAPAKGPVLKPGQQGKLRRADGRIQVLDANLDKTMAWKNGFFNFEGASIDYVMRQLERWYDISVVYENGIPDITFLGEIDRQTALPDLLEILRRTDVGFRIEGRTLIVLNN</sequence>